<gene>
    <name evidence="2" type="ORF">A3Q56_02165</name>
</gene>
<keyword evidence="3" id="KW-1185">Reference proteome</keyword>
<organism evidence="2 3">
    <name type="scientific">Intoshia linei</name>
    <dbReference type="NCBI Taxonomy" id="1819745"/>
    <lineage>
        <taxon>Eukaryota</taxon>
        <taxon>Metazoa</taxon>
        <taxon>Spiralia</taxon>
        <taxon>Lophotrochozoa</taxon>
        <taxon>Mesozoa</taxon>
        <taxon>Orthonectida</taxon>
        <taxon>Rhopaluridae</taxon>
        <taxon>Intoshia</taxon>
    </lineage>
</organism>
<evidence type="ECO:0000256" key="1">
    <source>
        <dbReference type="ARBA" id="ARBA00093634"/>
    </source>
</evidence>
<dbReference type="PANTHER" id="PTHR31996:SF2">
    <property type="entry name" value="COILED-COIL DOMAIN-CONTAINING PROTEIN 115"/>
    <property type="match status" value="1"/>
</dbReference>
<sequence>MTENNLKHLSELLIEINELRNNLDDFLKEGFLYLTLSKKKTKNEIGEMMYPEEMLSVWNIFEEYNEKPLAETIKSEKPSGKRNKKIFQTNPVNWFGVLIPETLRHCQTIFKNGVIQTIILLANKYLEMEQVMNLIDGAETEKLFPKK</sequence>
<name>A0A177B748_9BILA</name>
<dbReference type="EMBL" id="LWCA01000190">
    <property type="protein sequence ID" value="OAF70076.1"/>
    <property type="molecule type" value="Genomic_DNA"/>
</dbReference>
<evidence type="ECO:0000313" key="2">
    <source>
        <dbReference type="EMBL" id="OAF70076.1"/>
    </source>
</evidence>
<proteinExistence type="predicted"/>
<dbReference type="AlphaFoldDB" id="A0A177B748"/>
<reference evidence="2 3" key="1">
    <citation type="submission" date="2016-04" db="EMBL/GenBank/DDBJ databases">
        <title>The genome of Intoshia linei affirms orthonectids as highly simplified spiralians.</title>
        <authorList>
            <person name="Mikhailov K.V."/>
            <person name="Slusarev G.S."/>
            <person name="Nikitin M.A."/>
            <person name="Logacheva M.D."/>
            <person name="Penin A."/>
            <person name="Aleoshin V."/>
            <person name="Panchin Y.V."/>
        </authorList>
    </citation>
    <scope>NUCLEOTIDE SEQUENCE [LARGE SCALE GENOMIC DNA]</scope>
    <source>
        <strain evidence="2">Intl2013</strain>
        <tissue evidence="2">Whole animal</tissue>
    </source>
</reference>
<dbReference type="OrthoDB" id="408631at2759"/>
<dbReference type="GO" id="GO:0070072">
    <property type="term" value="P:vacuolar proton-transporting V-type ATPase complex assembly"/>
    <property type="evidence" value="ECO:0007669"/>
    <property type="project" value="InterPro"/>
</dbReference>
<accession>A0A177B748</accession>
<dbReference type="InterPro" id="IPR040357">
    <property type="entry name" value="Vma22/CCDC115"/>
</dbReference>
<dbReference type="Proteomes" id="UP000078046">
    <property type="component" value="Unassembled WGS sequence"/>
</dbReference>
<comment type="caution">
    <text evidence="2">The sequence shown here is derived from an EMBL/GenBank/DDBJ whole genome shotgun (WGS) entry which is preliminary data.</text>
</comment>
<evidence type="ECO:0000313" key="3">
    <source>
        <dbReference type="Proteomes" id="UP000078046"/>
    </source>
</evidence>
<dbReference type="Pfam" id="PF21730">
    <property type="entry name" value="Vma22_CCDC115"/>
    <property type="match status" value="1"/>
</dbReference>
<dbReference type="PANTHER" id="PTHR31996">
    <property type="entry name" value="COILED-COIL DOMAIN-CONTAINING PROTEIN 115"/>
    <property type="match status" value="1"/>
</dbReference>
<protein>
    <recommendedName>
        <fullName evidence="1">Vacuolar ATPase assembly protein VMA22</fullName>
    </recommendedName>
</protein>
<dbReference type="GO" id="GO:0051082">
    <property type="term" value="F:unfolded protein binding"/>
    <property type="evidence" value="ECO:0007669"/>
    <property type="project" value="TreeGrafter"/>
</dbReference>